<organism evidence="1 2">
    <name type="scientific">Trachymyrmex septentrionalis</name>
    <dbReference type="NCBI Taxonomy" id="34720"/>
    <lineage>
        <taxon>Eukaryota</taxon>
        <taxon>Metazoa</taxon>
        <taxon>Ecdysozoa</taxon>
        <taxon>Arthropoda</taxon>
        <taxon>Hexapoda</taxon>
        <taxon>Insecta</taxon>
        <taxon>Pterygota</taxon>
        <taxon>Neoptera</taxon>
        <taxon>Endopterygota</taxon>
        <taxon>Hymenoptera</taxon>
        <taxon>Apocrita</taxon>
        <taxon>Aculeata</taxon>
        <taxon>Formicoidea</taxon>
        <taxon>Formicidae</taxon>
        <taxon>Myrmicinae</taxon>
        <taxon>Trachymyrmex</taxon>
    </lineage>
</organism>
<evidence type="ECO:0000313" key="1">
    <source>
        <dbReference type="EMBL" id="KYN42541.1"/>
    </source>
</evidence>
<name>A0A195FQ39_9HYME</name>
<evidence type="ECO:0000313" key="2">
    <source>
        <dbReference type="Proteomes" id="UP000078541"/>
    </source>
</evidence>
<reference evidence="1 2" key="1">
    <citation type="submission" date="2016-03" db="EMBL/GenBank/DDBJ databases">
        <title>Trachymyrmex septentrionalis WGS genome.</title>
        <authorList>
            <person name="Nygaard S."/>
            <person name="Hu H."/>
            <person name="Boomsma J."/>
            <person name="Zhang G."/>
        </authorList>
    </citation>
    <scope>NUCLEOTIDE SEQUENCE [LARGE SCALE GENOMIC DNA]</scope>
    <source>
        <strain evidence="1">Tsep2-gDNA-1</strain>
        <tissue evidence="1">Whole body</tissue>
    </source>
</reference>
<dbReference type="EMBL" id="KQ981340">
    <property type="protein sequence ID" value="KYN42541.1"/>
    <property type="molecule type" value="Genomic_DNA"/>
</dbReference>
<accession>A0A195FQ39</accession>
<dbReference type="AlphaFoldDB" id="A0A195FQ39"/>
<dbReference type="Proteomes" id="UP000078541">
    <property type="component" value="Unassembled WGS sequence"/>
</dbReference>
<sequence length="312" mass="35623">MPLRMTTGTPVRNTIGSHMISRVRCAIARMKEISHKGAYLPLSGLEGLPVNRATILSKRGQYPGSAAAGDSFRHETLHMLSHHGAVRAHRVETRPPSRPLSSGFARAPRYVYVRVRSVFTQRVGTMRCGAVRCVRSRGSNLALDAVAAQCRHVFSYSLTADGLLPTRPLGRVRSLLDDTKINFFFYHYDSALRLYIRKQRRREGTLNCTRMRMERIHKKIRLLSFLLQGILSRILRSQHSRGRCAQREKDLTDYLEHDSPMLRTVLLLGRLLLETPSLGIHTLEPDWLRRSVEFNSATRESPVIRAFKRRDS</sequence>
<protein>
    <submittedName>
        <fullName evidence="1">Uncharacterized protein</fullName>
    </submittedName>
</protein>
<proteinExistence type="predicted"/>
<keyword evidence="2" id="KW-1185">Reference proteome</keyword>
<gene>
    <name evidence="1" type="ORF">ALC56_03087</name>
</gene>